<dbReference type="EMBL" id="LSRX01007824">
    <property type="protein sequence ID" value="OLP71151.1"/>
    <property type="molecule type" value="Genomic_DNA"/>
</dbReference>
<dbReference type="Proteomes" id="UP000186817">
    <property type="component" value="Unassembled WGS sequence"/>
</dbReference>
<sequence>VLQSFQGFEGLLGVNLINEPFVGNPYTDPGLMVPEAAD</sequence>
<name>A0A1Q9BMZ1_SYMMI</name>
<accession>A0A1Q9BMZ1</accession>
<feature type="non-terminal residue" evidence="1">
    <location>
        <position position="38"/>
    </location>
</feature>
<proteinExistence type="predicted"/>
<evidence type="ECO:0000313" key="2">
    <source>
        <dbReference type="Proteomes" id="UP000186817"/>
    </source>
</evidence>
<evidence type="ECO:0000313" key="1">
    <source>
        <dbReference type="EMBL" id="OLP71151.1"/>
    </source>
</evidence>
<gene>
    <name evidence="1" type="ORF">AK812_SmicGene48421</name>
</gene>
<comment type="caution">
    <text evidence="1">The sequence shown here is derived from an EMBL/GenBank/DDBJ whole genome shotgun (WGS) entry which is preliminary data.</text>
</comment>
<dbReference type="OrthoDB" id="445337at2759"/>
<dbReference type="AlphaFoldDB" id="A0A1Q9BMZ1"/>
<protein>
    <submittedName>
        <fullName evidence="1">Endoglycoceramidase</fullName>
    </submittedName>
</protein>
<feature type="non-terminal residue" evidence="1">
    <location>
        <position position="1"/>
    </location>
</feature>
<reference evidence="1 2" key="1">
    <citation type="submission" date="2016-02" db="EMBL/GenBank/DDBJ databases">
        <title>Genome analysis of coral dinoflagellate symbionts highlights evolutionary adaptations to a symbiotic lifestyle.</title>
        <authorList>
            <person name="Aranda M."/>
            <person name="Li Y."/>
            <person name="Liew Y.J."/>
            <person name="Baumgarten S."/>
            <person name="Simakov O."/>
            <person name="Wilson M."/>
            <person name="Piel J."/>
            <person name="Ashoor H."/>
            <person name="Bougouffa S."/>
            <person name="Bajic V.B."/>
            <person name="Ryu T."/>
            <person name="Ravasi T."/>
            <person name="Bayer T."/>
            <person name="Micklem G."/>
            <person name="Kim H."/>
            <person name="Bhak J."/>
            <person name="Lajeunesse T.C."/>
            <person name="Voolstra C.R."/>
        </authorList>
    </citation>
    <scope>NUCLEOTIDE SEQUENCE [LARGE SCALE GENOMIC DNA]</scope>
    <source>
        <strain evidence="1 2">CCMP2467</strain>
    </source>
</reference>
<organism evidence="1 2">
    <name type="scientific">Symbiodinium microadriaticum</name>
    <name type="common">Dinoflagellate</name>
    <name type="synonym">Zooxanthella microadriatica</name>
    <dbReference type="NCBI Taxonomy" id="2951"/>
    <lineage>
        <taxon>Eukaryota</taxon>
        <taxon>Sar</taxon>
        <taxon>Alveolata</taxon>
        <taxon>Dinophyceae</taxon>
        <taxon>Suessiales</taxon>
        <taxon>Symbiodiniaceae</taxon>
        <taxon>Symbiodinium</taxon>
    </lineage>
</organism>
<keyword evidence="2" id="KW-1185">Reference proteome</keyword>